<dbReference type="EMBL" id="JAGGLR010000002">
    <property type="protein sequence ID" value="MBP2060118.1"/>
    <property type="molecule type" value="Genomic_DNA"/>
</dbReference>
<gene>
    <name evidence="3" type="ORF">J2Z30_001116</name>
    <name evidence="2" type="ORF">SIRAN8172</name>
</gene>
<dbReference type="Pfam" id="PF01261">
    <property type="entry name" value="AP_endonuc_2"/>
    <property type="match status" value="1"/>
</dbReference>
<name>A0A060ZZM3_9ACTN</name>
<dbReference type="EMBL" id="LK022848">
    <property type="protein sequence ID" value="CDR13919.1"/>
    <property type="molecule type" value="Genomic_DNA"/>
</dbReference>
<evidence type="ECO:0000313" key="2">
    <source>
        <dbReference type="EMBL" id="CDR13919.1"/>
    </source>
</evidence>
<keyword evidence="4" id="KW-1185">Reference proteome</keyword>
<dbReference type="PANTHER" id="PTHR12110:SF52">
    <property type="entry name" value="XYLOSE ISOMERASE"/>
    <property type="match status" value="1"/>
</dbReference>
<organism evidence="2">
    <name type="scientific">Streptomyces iranensis</name>
    <dbReference type="NCBI Taxonomy" id="576784"/>
    <lineage>
        <taxon>Bacteria</taxon>
        <taxon>Bacillati</taxon>
        <taxon>Actinomycetota</taxon>
        <taxon>Actinomycetes</taxon>
        <taxon>Kitasatosporales</taxon>
        <taxon>Streptomycetaceae</taxon>
        <taxon>Streptomyces</taxon>
        <taxon>Streptomyces violaceusniger group</taxon>
    </lineage>
</organism>
<reference evidence="3 4" key="2">
    <citation type="submission" date="2021-03" db="EMBL/GenBank/DDBJ databases">
        <title>Genomic Encyclopedia of Type Strains, Phase IV (KMG-IV): sequencing the most valuable type-strain genomes for metagenomic binning, comparative biology and taxonomic classification.</title>
        <authorList>
            <person name="Goeker M."/>
        </authorList>
    </citation>
    <scope>NUCLEOTIDE SEQUENCE [LARGE SCALE GENOMIC DNA]</scope>
    <source>
        <strain evidence="3 4">DSM 41954</strain>
    </source>
</reference>
<dbReference type="InterPro" id="IPR013022">
    <property type="entry name" value="Xyl_isomerase-like_TIM-brl"/>
</dbReference>
<evidence type="ECO:0000313" key="4">
    <source>
        <dbReference type="Proteomes" id="UP000756710"/>
    </source>
</evidence>
<proteinExistence type="predicted"/>
<dbReference type="PANTHER" id="PTHR12110">
    <property type="entry name" value="HYDROXYPYRUVATE ISOMERASE"/>
    <property type="match status" value="1"/>
</dbReference>
<reference evidence="2" key="1">
    <citation type="submission" date="2014-05" db="EMBL/GenBank/DDBJ databases">
        <authorList>
            <person name="Horn Fabian"/>
        </authorList>
    </citation>
    <scope>NUCLEOTIDE SEQUENCE</scope>
</reference>
<dbReference type="AlphaFoldDB" id="A0A060ZZM3"/>
<dbReference type="RefSeq" id="WP_052701709.1">
    <property type="nucleotide sequence ID" value="NZ_BAABDR010000055.1"/>
</dbReference>
<dbReference type="GO" id="GO:0016853">
    <property type="term" value="F:isomerase activity"/>
    <property type="evidence" value="ECO:0007669"/>
    <property type="project" value="UniProtKB-KW"/>
</dbReference>
<dbReference type="Proteomes" id="UP000756710">
    <property type="component" value="Unassembled WGS sequence"/>
</dbReference>
<evidence type="ECO:0000313" key="3">
    <source>
        <dbReference type="EMBL" id="MBP2060118.1"/>
    </source>
</evidence>
<dbReference type="InterPro" id="IPR036237">
    <property type="entry name" value="Xyl_isomerase-like_sf"/>
</dbReference>
<dbReference type="Gene3D" id="3.20.20.150">
    <property type="entry name" value="Divalent-metal-dependent TIM barrel enzymes"/>
    <property type="match status" value="1"/>
</dbReference>
<evidence type="ECO:0000259" key="1">
    <source>
        <dbReference type="Pfam" id="PF01261"/>
    </source>
</evidence>
<sequence>MSFELSLNQATTRPYALPDTARAAADAGIRHLGLWVEPVLELGVPATVRLLEETGLRASSVCRVGFVADKEGERLRTALDDVRRALDLSAAVGAPSLTFIAGALPAAPRDLRLAEARVRDALETLEAYARATGVRLALEPIHPLFVTSRSAVTTIRQALRIVADLPADTVGILLDAYATFWDPDLRDSVREAGERIAGYQVNDFALPLPGPENMNGRLLPGEGEIDLRALTRTVAEAGYRGPIEVEVFNDDLWAQPLETIVMRTVRAFERAVTTPLADAEAAVS</sequence>
<keyword evidence="2" id="KW-0413">Isomerase</keyword>
<dbReference type="InterPro" id="IPR050312">
    <property type="entry name" value="IolE/XylAMocC-like"/>
</dbReference>
<protein>
    <submittedName>
        <fullName evidence="3">Sugar phosphate isomerase/epimerase</fullName>
    </submittedName>
    <submittedName>
        <fullName evidence="2">Xylose isomerase domain-containing protein TIMbarrel</fullName>
    </submittedName>
</protein>
<dbReference type="SUPFAM" id="SSF51658">
    <property type="entry name" value="Xylose isomerase-like"/>
    <property type="match status" value="1"/>
</dbReference>
<dbReference type="HOGENOM" id="CLU_058777_0_0_11"/>
<feature type="domain" description="Xylose isomerase-like TIM barrel" evidence="1">
    <location>
        <begin position="22"/>
        <end position="261"/>
    </location>
</feature>
<accession>A0A060ZZM3</accession>